<evidence type="ECO:0000256" key="6">
    <source>
        <dbReference type="ARBA" id="ARBA00038440"/>
    </source>
</evidence>
<dbReference type="Gene3D" id="3.40.50.170">
    <property type="entry name" value="Formyl transferase, N-terminal domain"/>
    <property type="match status" value="1"/>
</dbReference>
<dbReference type="NCBIfam" id="TIGR00639">
    <property type="entry name" value="PurN"/>
    <property type="match status" value="1"/>
</dbReference>
<evidence type="ECO:0000256" key="1">
    <source>
        <dbReference type="ARBA" id="ARBA00005054"/>
    </source>
</evidence>
<comment type="caution">
    <text evidence="11">The sequence shown here is derived from an EMBL/GenBank/DDBJ whole genome shotgun (WGS) entry which is preliminary data.</text>
</comment>
<evidence type="ECO:0000259" key="10">
    <source>
        <dbReference type="Pfam" id="PF00551"/>
    </source>
</evidence>
<feature type="domain" description="Formyl transferase N-terminal" evidence="10">
    <location>
        <begin position="383"/>
        <end position="568"/>
    </location>
</feature>
<evidence type="ECO:0000313" key="11">
    <source>
        <dbReference type="EMBL" id="KAG2205733.1"/>
    </source>
</evidence>
<organism evidence="11 12">
    <name type="scientific">Mucor plumbeus</name>
    <dbReference type="NCBI Taxonomy" id="97098"/>
    <lineage>
        <taxon>Eukaryota</taxon>
        <taxon>Fungi</taxon>
        <taxon>Fungi incertae sedis</taxon>
        <taxon>Mucoromycota</taxon>
        <taxon>Mucoromycotina</taxon>
        <taxon>Mucoromycetes</taxon>
        <taxon>Mucorales</taxon>
        <taxon>Mucorineae</taxon>
        <taxon>Mucoraceae</taxon>
        <taxon>Mucor</taxon>
    </lineage>
</organism>
<dbReference type="EC" id="2.1.2.2" evidence="2"/>
<comment type="similarity">
    <text evidence="6">Belongs to the GART family.</text>
</comment>
<dbReference type="Proteomes" id="UP000650833">
    <property type="component" value="Unassembled WGS sequence"/>
</dbReference>
<evidence type="ECO:0000256" key="7">
    <source>
        <dbReference type="ARBA" id="ARBA00041324"/>
    </source>
</evidence>
<evidence type="ECO:0000256" key="3">
    <source>
        <dbReference type="ARBA" id="ARBA00022076"/>
    </source>
</evidence>
<keyword evidence="5" id="KW-0658">Purine biosynthesis</keyword>
<dbReference type="UniPathway" id="UPA00074">
    <property type="reaction ID" value="UER00126"/>
</dbReference>
<dbReference type="OrthoDB" id="2224620at2759"/>
<dbReference type="FunFam" id="3.40.50.170:FF:000009">
    <property type="entry name" value="Phosphoribosylglycinamide formyltransferase (Eurofung)"/>
    <property type="match status" value="1"/>
</dbReference>
<dbReference type="PROSITE" id="PS00373">
    <property type="entry name" value="GART"/>
    <property type="match status" value="1"/>
</dbReference>
<evidence type="ECO:0000256" key="8">
    <source>
        <dbReference type="ARBA" id="ARBA00041682"/>
    </source>
</evidence>
<protein>
    <recommendedName>
        <fullName evidence="3">Phosphoribosylglycinamide formyltransferase</fullName>
        <ecNumber evidence="2">2.1.2.2</ecNumber>
    </recommendedName>
    <alternativeName>
        <fullName evidence="8">5'-phosphoribosylglycinamide transformylase</fullName>
    </alternativeName>
    <alternativeName>
        <fullName evidence="7">GAR transformylase</fullName>
    </alternativeName>
</protein>
<evidence type="ECO:0000256" key="2">
    <source>
        <dbReference type="ARBA" id="ARBA00012254"/>
    </source>
</evidence>
<dbReference type="PANTHER" id="PTHR43369:SF2">
    <property type="entry name" value="PHOSPHORIBOSYLGLYCINAMIDE FORMYLTRANSFERASE"/>
    <property type="match status" value="1"/>
</dbReference>
<evidence type="ECO:0000256" key="9">
    <source>
        <dbReference type="ARBA" id="ARBA00047664"/>
    </source>
</evidence>
<dbReference type="GO" id="GO:0006189">
    <property type="term" value="P:'de novo' IMP biosynthetic process"/>
    <property type="evidence" value="ECO:0007669"/>
    <property type="project" value="UniProtKB-UniPathway"/>
</dbReference>
<keyword evidence="4" id="KW-0808">Transferase</keyword>
<dbReference type="CDD" id="cd08645">
    <property type="entry name" value="FMT_core_GART"/>
    <property type="match status" value="1"/>
</dbReference>
<dbReference type="AlphaFoldDB" id="A0A8H7V6Z8"/>
<proteinExistence type="inferred from homology"/>
<comment type="pathway">
    <text evidence="1">Purine metabolism; IMP biosynthesis via de novo pathway; N(2)-formyl-N(1)-(5-phospho-D-ribosyl)glycinamide from N(1)-(5-phospho-D-ribosyl)glycinamide (10-formyl THF route): step 1/1.</text>
</comment>
<dbReference type="HAMAP" id="MF_01930">
    <property type="entry name" value="PurN"/>
    <property type="match status" value="1"/>
</dbReference>
<dbReference type="SUPFAM" id="SSF53328">
    <property type="entry name" value="Formyltransferase"/>
    <property type="match status" value="1"/>
</dbReference>
<dbReference type="EMBL" id="JAEPRC010000168">
    <property type="protein sequence ID" value="KAG2205733.1"/>
    <property type="molecule type" value="Genomic_DNA"/>
</dbReference>
<evidence type="ECO:0000256" key="4">
    <source>
        <dbReference type="ARBA" id="ARBA00022679"/>
    </source>
</evidence>
<dbReference type="GO" id="GO:0005737">
    <property type="term" value="C:cytoplasm"/>
    <property type="evidence" value="ECO:0007669"/>
    <property type="project" value="TreeGrafter"/>
</dbReference>
<dbReference type="GO" id="GO:0004644">
    <property type="term" value="F:phosphoribosylglycinamide formyltransferase activity"/>
    <property type="evidence" value="ECO:0007669"/>
    <property type="project" value="UniProtKB-EC"/>
</dbReference>
<accession>A0A8H7V6Z8</accession>
<reference evidence="11" key="1">
    <citation type="submission" date="2020-12" db="EMBL/GenBank/DDBJ databases">
        <title>Metabolic potential, ecology and presence of endohyphal bacteria is reflected in genomic diversity of Mucoromycotina.</title>
        <authorList>
            <person name="Muszewska A."/>
            <person name="Okrasinska A."/>
            <person name="Steczkiewicz K."/>
            <person name="Drgas O."/>
            <person name="Orlowska M."/>
            <person name="Perlinska-Lenart U."/>
            <person name="Aleksandrzak-Piekarczyk T."/>
            <person name="Szatraj K."/>
            <person name="Zielenkiewicz U."/>
            <person name="Pilsyk S."/>
            <person name="Malc E."/>
            <person name="Mieczkowski P."/>
            <person name="Kruszewska J.S."/>
            <person name="Biernat P."/>
            <person name="Pawlowska J."/>
        </authorList>
    </citation>
    <scope>NUCLEOTIDE SEQUENCE</scope>
    <source>
        <strain evidence="11">CBS 226.32</strain>
    </source>
</reference>
<dbReference type="Pfam" id="PF00551">
    <property type="entry name" value="Formyl_trans_N"/>
    <property type="match status" value="1"/>
</dbReference>
<dbReference type="InterPro" id="IPR036477">
    <property type="entry name" value="Formyl_transf_N_sf"/>
</dbReference>
<dbReference type="InterPro" id="IPR001555">
    <property type="entry name" value="GART_AS"/>
</dbReference>
<evidence type="ECO:0000313" key="12">
    <source>
        <dbReference type="Proteomes" id="UP000650833"/>
    </source>
</evidence>
<dbReference type="PANTHER" id="PTHR43369">
    <property type="entry name" value="PHOSPHORIBOSYLGLYCINAMIDE FORMYLTRANSFERASE"/>
    <property type="match status" value="1"/>
</dbReference>
<name>A0A8H7V6Z8_9FUNG</name>
<evidence type="ECO:0000256" key="5">
    <source>
        <dbReference type="ARBA" id="ARBA00022755"/>
    </source>
</evidence>
<dbReference type="InterPro" id="IPR004607">
    <property type="entry name" value="GART"/>
</dbReference>
<gene>
    <name evidence="11" type="ORF">INT46_009566</name>
</gene>
<keyword evidence="12" id="KW-1185">Reference proteome</keyword>
<sequence>MWKTDLRVFYPFDREIEQSNEQYWAKEIDVKDPHKRSQVIQNIAEDLGLPASKFPVHSPKATGIADVIKGGLPKPTASIKIGIANPPDYLKIKQPPRAHIPECDIAKLHHEKTKILAFSSHQFKTTNIKVDGYFSDGGKINIRTATASEDIGNLKENIKINFTLYGQTEELFSHVSISEIDDDDKLSKSIHINTHHPSVLKSCLVFNLDIVFPFKTNAYDNLNVVVNHANRIEGNLKNIVFKDFAVGLGRGAIKFKDLKAENIKVGTLNGIVLGNYLPIKSLGAASVTGATRIEIAPQSKFVKSTVVSLNGPVKAIYTKDNESMSKNSNFIAHCWLCEPSVISAKNSKNVHISSSRRESIKLGFYKEICSAHLIDTMTDLQTIVVLISGSGTNLQALIDATQDGRLKGKIIAVVSNRKNAFGLERAKKAGIPTRTFSLKQFKDQGKTRVDFDVHVAKTIQEEYHPDLVILAGWMHILSPDFLSYFNNNVMNLHPALPGQFDGAHAIDRAFEAYQKGEIKNTGIMVHKVIADVDRGEVILQREVPIEEKDTLEDLEQRIHFFEHQLIVEGAQVFLDSLK</sequence>
<comment type="catalytic activity">
    <reaction evidence="9">
        <text>N(1)-(5-phospho-beta-D-ribosyl)glycinamide + (6R)-10-formyltetrahydrofolate = N(2)-formyl-N(1)-(5-phospho-beta-D-ribosyl)glycinamide + (6S)-5,6,7,8-tetrahydrofolate + H(+)</text>
        <dbReference type="Rhea" id="RHEA:15053"/>
        <dbReference type="ChEBI" id="CHEBI:15378"/>
        <dbReference type="ChEBI" id="CHEBI:57453"/>
        <dbReference type="ChEBI" id="CHEBI:143788"/>
        <dbReference type="ChEBI" id="CHEBI:147286"/>
        <dbReference type="ChEBI" id="CHEBI:195366"/>
        <dbReference type="EC" id="2.1.2.2"/>
    </reaction>
</comment>
<dbReference type="InterPro" id="IPR002376">
    <property type="entry name" value="Formyl_transf_N"/>
</dbReference>